<keyword evidence="10" id="KW-0067">ATP-binding</keyword>
<dbReference type="Pfam" id="PF00512">
    <property type="entry name" value="HisKA"/>
    <property type="match status" value="1"/>
</dbReference>
<evidence type="ECO:0000256" key="5">
    <source>
        <dbReference type="ARBA" id="ARBA00022553"/>
    </source>
</evidence>
<dbReference type="RefSeq" id="WP_188532452.1">
    <property type="nucleotide sequence ID" value="NZ_BMGR01000012.1"/>
</dbReference>
<evidence type="ECO:0000256" key="2">
    <source>
        <dbReference type="ARBA" id="ARBA00004651"/>
    </source>
</evidence>
<dbReference type="SMART" id="SM00304">
    <property type="entry name" value="HAMP"/>
    <property type="match status" value="1"/>
</dbReference>
<evidence type="ECO:0000313" key="18">
    <source>
        <dbReference type="EMBL" id="GGG15871.1"/>
    </source>
</evidence>
<gene>
    <name evidence="18" type="ORF">GCM10010916_36010</name>
</gene>
<comment type="subcellular location">
    <subcellularLocation>
        <location evidence="2">Cell membrane</location>
        <topology evidence="2">Multi-pass membrane protein</topology>
    </subcellularLocation>
</comment>
<keyword evidence="5" id="KW-0597">Phosphoprotein</keyword>
<dbReference type="EMBL" id="BMGR01000012">
    <property type="protein sequence ID" value="GGG15871.1"/>
    <property type="molecule type" value="Genomic_DNA"/>
</dbReference>
<proteinExistence type="predicted"/>
<dbReference type="PROSITE" id="PS50109">
    <property type="entry name" value="HIS_KIN"/>
    <property type="match status" value="1"/>
</dbReference>
<evidence type="ECO:0000256" key="7">
    <source>
        <dbReference type="ARBA" id="ARBA00022692"/>
    </source>
</evidence>
<dbReference type="GO" id="GO:0005886">
    <property type="term" value="C:plasma membrane"/>
    <property type="evidence" value="ECO:0007669"/>
    <property type="project" value="UniProtKB-SubCell"/>
</dbReference>
<evidence type="ECO:0000256" key="10">
    <source>
        <dbReference type="ARBA" id="ARBA00022840"/>
    </source>
</evidence>
<dbReference type="InterPro" id="IPR050428">
    <property type="entry name" value="TCS_sensor_his_kinase"/>
</dbReference>
<evidence type="ECO:0000256" key="4">
    <source>
        <dbReference type="ARBA" id="ARBA00022475"/>
    </source>
</evidence>
<keyword evidence="13 15" id="KW-0472">Membrane</keyword>
<comment type="caution">
    <text evidence="18">The sequence shown here is derived from an EMBL/GenBank/DDBJ whole genome shotgun (WGS) entry which is preliminary data.</text>
</comment>
<dbReference type="PROSITE" id="PS50885">
    <property type="entry name" value="HAMP"/>
    <property type="match status" value="1"/>
</dbReference>
<sequence length="499" mass="55761">MSGPRSDNKQYERITPRSLRYQLLIRSIFILAALLMLIGGLQYVIMKDFLYRNQAESMTAQMRGFPRDFIRMDLFSGRQPEENPDETRPGSGRSGGPGLFLPDASFAYIDRSGNFTDLTDENGILSPRLSSETYMNIEEQFSEHAPANYRIARAEDGTEQLIVIRPLSGPGNTGGMLQMGTITGPLQDVVMRQLLTFAALSLLALAGGLALYMPVLRRTLNPLDKMVKAVERTDAENLAERFPVQQGQLEIDRLAESFNSMLGRLEMSFEAERDAKEQMRRFIADASHELRTPLTSIHGFLEVLLRGAADKPEQLYAALNSMHGESKRIKKLVEDLLLLAKLDRAPQLQLLETQLDVLIQEMEPHLRMLAGNRTLHFNLTADIRGMYDPDKIKQVVLNLFHNAVQHTDPDNGIITLILSAGRLHSELKVIDNGPGIAQEHLPHVFDRFYRSDSSRTRKHGGAGLGLSISQSIVEAHNGAISVESEPGKGCTFRFTLPIL</sequence>
<dbReference type="Pfam" id="PF02518">
    <property type="entry name" value="HATPase_c"/>
    <property type="match status" value="1"/>
</dbReference>
<evidence type="ECO:0000256" key="11">
    <source>
        <dbReference type="ARBA" id="ARBA00022989"/>
    </source>
</evidence>
<dbReference type="FunFam" id="3.30.565.10:FF:000006">
    <property type="entry name" value="Sensor histidine kinase WalK"/>
    <property type="match status" value="1"/>
</dbReference>
<dbReference type="InterPro" id="IPR036890">
    <property type="entry name" value="HATPase_C_sf"/>
</dbReference>
<dbReference type="FunFam" id="1.10.287.130:FF:000001">
    <property type="entry name" value="Two-component sensor histidine kinase"/>
    <property type="match status" value="1"/>
</dbReference>
<organism evidence="18 19">
    <name type="scientific">Paenibacillus abyssi</name>
    <dbReference type="NCBI Taxonomy" id="1340531"/>
    <lineage>
        <taxon>Bacteria</taxon>
        <taxon>Bacillati</taxon>
        <taxon>Bacillota</taxon>
        <taxon>Bacilli</taxon>
        <taxon>Bacillales</taxon>
        <taxon>Paenibacillaceae</taxon>
        <taxon>Paenibacillus</taxon>
    </lineage>
</organism>
<keyword evidence="6" id="KW-0808">Transferase</keyword>
<keyword evidence="11 15" id="KW-1133">Transmembrane helix</keyword>
<feature type="transmembrane region" description="Helical" evidence="15">
    <location>
        <begin position="194"/>
        <end position="216"/>
    </location>
</feature>
<dbReference type="SMART" id="SM00387">
    <property type="entry name" value="HATPase_c"/>
    <property type="match status" value="1"/>
</dbReference>
<dbReference type="CDD" id="cd00075">
    <property type="entry name" value="HATPase"/>
    <property type="match status" value="1"/>
</dbReference>
<dbReference type="GO" id="GO:0000155">
    <property type="term" value="F:phosphorelay sensor kinase activity"/>
    <property type="evidence" value="ECO:0007669"/>
    <property type="project" value="InterPro"/>
</dbReference>
<dbReference type="PRINTS" id="PR00344">
    <property type="entry name" value="BCTRLSENSOR"/>
</dbReference>
<dbReference type="Pfam" id="PF00672">
    <property type="entry name" value="HAMP"/>
    <property type="match status" value="1"/>
</dbReference>
<feature type="domain" description="HAMP" evidence="17">
    <location>
        <begin position="217"/>
        <end position="270"/>
    </location>
</feature>
<dbReference type="CDD" id="cd06225">
    <property type="entry name" value="HAMP"/>
    <property type="match status" value="1"/>
</dbReference>
<dbReference type="EC" id="2.7.13.3" evidence="3"/>
<keyword evidence="7 15" id="KW-0812">Transmembrane</keyword>
<keyword evidence="8" id="KW-0547">Nucleotide-binding</keyword>
<dbReference type="SUPFAM" id="SSF55874">
    <property type="entry name" value="ATPase domain of HSP90 chaperone/DNA topoisomerase II/histidine kinase"/>
    <property type="match status" value="1"/>
</dbReference>
<dbReference type="Gene3D" id="6.10.340.10">
    <property type="match status" value="1"/>
</dbReference>
<evidence type="ECO:0000256" key="15">
    <source>
        <dbReference type="SAM" id="Phobius"/>
    </source>
</evidence>
<dbReference type="PANTHER" id="PTHR45436">
    <property type="entry name" value="SENSOR HISTIDINE KINASE YKOH"/>
    <property type="match status" value="1"/>
</dbReference>
<accession>A0A917G0G5</accession>
<reference evidence="18" key="1">
    <citation type="journal article" date="2014" name="Int. J. Syst. Evol. Microbiol.">
        <title>Complete genome sequence of Corynebacterium casei LMG S-19264T (=DSM 44701T), isolated from a smear-ripened cheese.</title>
        <authorList>
            <consortium name="US DOE Joint Genome Institute (JGI-PGF)"/>
            <person name="Walter F."/>
            <person name="Albersmeier A."/>
            <person name="Kalinowski J."/>
            <person name="Ruckert C."/>
        </authorList>
    </citation>
    <scope>NUCLEOTIDE SEQUENCE</scope>
    <source>
        <strain evidence="18">CGMCC 1.12987</strain>
    </source>
</reference>
<dbReference type="InterPro" id="IPR003594">
    <property type="entry name" value="HATPase_dom"/>
</dbReference>
<dbReference type="InterPro" id="IPR003661">
    <property type="entry name" value="HisK_dim/P_dom"/>
</dbReference>
<evidence type="ECO:0000256" key="9">
    <source>
        <dbReference type="ARBA" id="ARBA00022777"/>
    </source>
</evidence>
<keyword evidence="9 18" id="KW-0418">Kinase</keyword>
<evidence type="ECO:0000256" key="13">
    <source>
        <dbReference type="ARBA" id="ARBA00023136"/>
    </source>
</evidence>
<dbReference type="SUPFAM" id="SSF158472">
    <property type="entry name" value="HAMP domain-like"/>
    <property type="match status" value="1"/>
</dbReference>
<keyword evidence="4" id="KW-1003">Cell membrane</keyword>
<dbReference type="InterPro" id="IPR003660">
    <property type="entry name" value="HAMP_dom"/>
</dbReference>
<feature type="transmembrane region" description="Helical" evidence="15">
    <location>
        <begin position="23"/>
        <end position="45"/>
    </location>
</feature>
<dbReference type="SUPFAM" id="SSF47384">
    <property type="entry name" value="Homodimeric domain of signal transducing histidine kinase"/>
    <property type="match status" value="1"/>
</dbReference>
<dbReference type="Gene3D" id="3.30.565.10">
    <property type="entry name" value="Histidine kinase-like ATPase, C-terminal domain"/>
    <property type="match status" value="1"/>
</dbReference>
<dbReference type="AlphaFoldDB" id="A0A917G0G5"/>
<evidence type="ECO:0000256" key="12">
    <source>
        <dbReference type="ARBA" id="ARBA00023012"/>
    </source>
</evidence>
<evidence type="ECO:0000256" key="8">
    <source>
        <dbReference type="ARBA" id="ARBA00022741"/>
    </source>
</evidence>
<dbReference type="PANTHER" id="PTHR45436:SF5">
    <property type="entry name" value="SENSOR HISTIDINE KINASE TRCS"/>
    <property type="match status" value="1"/>
</dbReference>
<protein>
    <recommendedName>
        <fullName evidence="3">histidine kinase</fullName>
        <ecNumber evidence="3">2.7.13.3</ecNumber>
    </recommendedName>
</protein>
<evidence type="ECO:0000256" key="14">
    <source>
        <dbReference type="SAM" id="MobiDB-lite"/>
    </source>
</evidence>
<dbReference type="Proteomes" id="UP000644756">
    <property type="component" value="Unassembled WGS sequence"/>
</dbReference>
<evidence type="ECO:0000259" key="16">
    <source>
        <dbReference type="PROSITE" id="PS50109"/>
    </source>
</evidence>
<feature type="region of interest" description="Disordered" evidence="14">
    <location>
        <begin position="77"/>
        <end position="96"/>
    </location>
</feature>
<dbReference type="SMART" id="SM00388">
    <property type="entry name" value="HisKA"/>
    <property type="match status" value="1"/>
</dbReference>
<evidence type="ECO:0000313" key="19">
    <source>
        <dbReference type="Proteomes" id="UP000644756"/>
    </source>
</evidence>
<dbReference type="InterPro" id="IPR004358">
    <property type="entry name" value="Sig_transdc_His_kin-like_C"/>
</dbReference>
<dbReference type="CDD" id="cd00082">
    <property type="entry name" value="HisKA"/>
    <property type="match status" value="1"/>
</dbReference>
<comment type="catalytic activity">
    <reaction evidence="1">
        <text>ATP + protein L-histidine = ADP + protein N-phospho-L-histidine.</text>
        <dbReference type="EC" id="2.7.13.3"/>
    </reaction>
</comment>
<dbReference type="InterPro" id="IPR005467">
    <property type="entry name" value="His_kinase_dom"/>
</dbReference>
<keyword evidence="12" id="KW-0902">Two-component regulatory system</keyword>
<evidence type="ECO:0000259" key="17">
    <source>
        <dbReference type="PROSITE" id="PS50885"/>
    </source>
</evidence>
<feature type="domain" description="Histidine kinase" evidence="16">
    <location>
        <begin position="285"/>
        <end position="499"/>
    </location>
</feature>
<evidence type="ECO:0000256" key="1">
    <source>
        <dbReference type="ARBA" id="ARBA00000085"/>
    </source>
</evidence>
<feature type="compositionally biased region" description="Basic and acidic residues" evidence="14">
    <location>
        <begin position="79"/>
        <end position="88"/>
    </location>
</feature>
<dbReference type="Gene3D" id="1.10.287.130">
    <property type="match status" value="1"/>
</dbReference>
<dbReference type="InterPro" id="IPR036097">
    <property type="entry name" value="HisK_dim/P_sf"/>
</dbReference>
<dbReference type="GO" id="GO:0005524">
    <property type="term" value="F:ATP binding"/>
    <property type="evidence" value="ECO:0007669"/>
    <property type="project" value="UniProtKB-KW"/>
</dbReference>
<evidence type="ECO:0000256" key="6">
    <source>
        <dbReference type="ARBA" id="ARBA00022679"/>
    </source>
</evidence>
<name>A0A917G0G5_9BACL</name>
<reference evidence="18" key="2">
    <citation type="submission" date="2020-09" db="EMBL/GenBank/DDBJ databases">
        <authorList>
            <person name="Sun Q."/>
            <person name="Zhou Y."/>
        </authorList>
    </citation>
    <scope>NUCLEOTIDE SEQUENCE</scope>
    <source>
        <strain evidence="18">CGMCC 1.12987</strain>
    </source>
</reference>
<evidence type="ECO:0000256" key="3">
    <source>
        <dbReference type="ARBA" id="ARBA00012438"/>
    </source>
</evidence>
<keyword evidence="19" id="KW-1185">Reference proteome</keyword>